<dbReference type="EMBL" id="OZ034817">
    <property type="protein sequence ID" value="CAL1381973.1"/>
    <property type="molecule type" value="Genomic_DNA"/>
</dbReference>
<gene>
    <name evidence="1" type="ORF">LTRI10_LOCUS23322</name>
</gene>
<organism evidence="1 2">
    <name type="scientific">Linum trigynum</name>
    <dbReference type="NCBI Taxonomy" id="586398"/>
    <lineage>
        <taxon>Eukaryota</taxon>
        <taxon>Viridiplantae</taxon>
        <taxon>Streptophyta</taxon>
        <taxon>Embryophyta</taxon>
        <taxon>Tracheophyta</taxon>
        <taxon>Spermatophyta</taxon>
        <taxon>Magnoliopsida</taxon>
        <taxon>eudicotyledons</taxon>
        <taxon>Gunneridae</taxon>
        <taxon>Pentapetalae</taxon>
        <taxon>rosids</taxon>
        <taxon>fabids</taxon>
        <taxon>Malpighiales</taxon>
        <taxon>Linaceae</taxon>
        <taxon>Linum</taxon>
    </lineage>
</organism>
<protein>
    <submittedName>
        <fullName evidence="1">Uncharacterized protein</fullName>
    </submittedName>
</protein>
<accession>A0AAV2E8C1</accession>
<keyword evidence="2" id="KW-1185">Reference proteome</keyword>
<dbReference type="Proteomes" id="UP001497516">
    <property type="component" value="Chromosome 4"/>
</dbReference>
<proteinExistence type="predicted"/>
<reference evidence="1 2" key="1">
    <citation type="submission" date="2024-04" db="EMBL/GenBank/DDBJ databases">
        <authorList>
            <person name="Fracassetti M."/>
        </authorList>
    </citation>
    <scope>NUCLEOTIDE SEQUENCE [LARGE SCALE GENOMIC DNA]</scope>
</reference>
<evidence type="ECO:0000313" key="2">
    <source>
        <dbReference type="Proteomes" id="UP001497516"/>
    </source>
</evidence>
<evidence type="ECO:0000313" key="1">
    <source>
        <dbReference type="EMBL" id="CAL1381973.1"/>
    </source>
</evidence>
<dbReference type="AlphaFoldDB" id="A0AAV2E8C1"/>
<sequence length="70" mass="7654">MAITTLTKDNPPCGGGKPCPKIPVNPYTRAVKNWKDVAMAITRSYLDDGGYLAIVRVALLCDPLKFLDFV</sequence>
<name>A0AAV2E8C1_9ROSI</name>